<dbReference type="Pfam" id="PF00392">
    <property type="entry name" value="GntR"/>
    <property type="match status" value="1"/>
</dbReference>
<dbReference type="SMART" id="SM00895">
    <property type="entry name" value="FCD"/>
    <property type="match status" value="1"/>
</dbReference>
<dbReference type="PROSITE" id="PS50949">
    <property type="entry name" value="HTH_GNTR"/>
    <property type="match status" value="1"/>
</dbReference>
<evidence type="ECO:0000256" key="3">
    <source>
        <dbReference type="ARBA" id="ARBA00023163"/>
    </source>
</evidence>
<dbReference type="EMBL" id="JAOWLA010000007">
    <property type="protein sequence ID" value="MCV2864863.1"/>
    <property type="molecule type" value="Genomic_DNA"/>
</dbReference>
<keyword evidence="3" id="KW-0804">Transcription</keyword>
<dbReference type="InterPro" id="IPR000524">
    <property type="entry name" value="Tscrpt_reg_HTH_GntR"/>
</dbReference>
<evidence type="ECO:0000256" key="2">
    <source>
        <dbReference type="ARBA" id="ARBA00023125"/>
    </source>
</evidence>
<dbReference type="Proteomes" id="UP001652503">
    <property type="component" value="Unassembled WGS sequence"/>
</dbReference>
<dbReference type="RefSeq" id="WP_263721385.1">
    <property type="nucleotide sequence ID" value="NZ_JAOWLA010000007.1"/>
</dbReference>
<evidence type="ECO:0000259" key="4">
    <source>
        <dbReference type="PROSITE" id="PS50949"/>
    </source>
</evidence>
<evidence type="ECO:0000313" key="5">
    <source>
        <dbReference type="EMBL" id="MCV2864863.1"/>
    </source>
</evidence>
<keyword evidence="6" id="KW-1185">Reference proteome</keyword>
<dbReference type="InterPro" id="IPR008920">
    <property type="entry name" value="TF_FadR/GntR_C"/>
</dbReference>
<dbReference type="Pfam" id="PF07729">
    <property type="entry name" value="FCD"/>
    <property type="match status" value="1"/>
</dbReference>
<dbReference type="SUPFAM" id="SSF48008">
    <property type="entry name" value="GntR ligand-binding domain-like"/>
    <property type="match status" value="1"/>
</dbReference>
<dbReference type="SUPFAM" id="SSF46785">
    <property type="entry name" value="Winged helix' DNA-binding domain"/>
    <property type="match status" value="1"/>
</dbReference>
<dbReference type="Gene3D" id="1.10.10.10">
    <property type="entry name" value="Winged helix-like DNA-binding domain superfamily/Winged helix DNA-binding domain"/>
    <property type="match status" value="1"/>
</dbReference>
<keyword evidence="2" id="KW-0238">DNA-binding</keyword>
<name>A0ABT2Z146_9RHOB</name>
<evidence type="ECO:0000313" key="6">
    <source>
        <dbReference type="Proteomes" id="UP001652503"/>
    </source>
</evidence>
<feature type="domain" description="HTH gntR-type" evidence="4">
    <location>
        <begin position="10"/>
        <end position="77"/>
    </location>
</feature>
<organism evidence="5 6">
    <name type="scientific">Albidovulum sediminicola</name>
    <dbReference type="NCBI Taxonomy" id="2984331"/>
    <lineage>
        <taxon>Bacteria</taxon>
        <taxon>Pseudomonadati</taxon>
        <taxon>Pseudomonadota</taxon>
        <taxon>Alphaproteobacteria</taxon>
        <taxon>Rhodobacterales</taxon>
        <taxon>Paracoccaceae</taxon>
        <taxon>Albidovulum</taxon>
    </lineage>
</organism>
<dbReference type="InterPro" id="IPR011711">
    <property type="entry name" value="GntR_C"/>
</dbReference>
<dbReference type="InterPro" id="IPR036388">
    <property type="entry name" value="WH-like_DNA-bd_sf"/>
</dbReference>
<sequence length="230" mass="25146">MQARTSPAKATRSSQLAEDIRQTILSGRMQPGTKINLDRMRAAYGVSLSPLREAVARLTHTGLVAFEDQRGYRIAGISPENLAEVTRLRVELESLALALAIERAGLEWEAEVMAALHRLTRADRTQPDAWDAACTAFHQTLVGGADMPILSGTCGVLLGLNERYRRILAAQPSDDHAAIAEAAAVRRDAGLARALLRDHIERGGACLARRLEEYRPLPARPETNPLEDKP</sequence>
<protein>
    <submittedName>
        <fullName evidence="5">GntR family transcriptional regulator</fullName>
    </submittedName>
</protein>
<reference evidence="5 6" key="1">
    <citation type="submission" date="2022-10" db="EMBL/GenBank/DDBJ databases">
        <title>Defluviimonas sp. nov., isolated from ocean surface water.</title>
        <authorList>
            <person name="He W."/>
            <person name="Wang L."/>
            <person name="Zhang D.-F."/>
        </authorList>
    </citation>
    <scope>NUCLEOTIDE SEQUENCE [LARGE SCALE GENOMIC DNA]</scope>
    <source>
        <strain evidence="5 6">WL0075</strain>
    </source>
</reference>
<evidence type="ECO:0000256" key="1">
    <source>
        <dbReference type="ARBA" id="ARBA00023015"/>
    </source>
</evidence>
<dbReference type="InterPro" id="IPR036390">
    <property type="entry name" value="WH_DNA-bd_sf"/>
</dbReference>
<comment type="caution">
    <text evidence="5">The sequence shown here is derived from an EMBL/GenBank/DDBJ whole genome shotgun (WGS) entry which is preliminary data.</text>
</comment>
<dbReference type="PANTHER" id="PTHR43537:SF20">
    <property type="entry name" value="HTH-TYPE TRANSCRIPTIONAL REPRESSOR GLAR"/>
    <property type="match status" value="1"/>
</dbReference>
<dbReference type="SMART" id="SM00345">
    <property type="entry name" value="HTH_GNTR"/>
    <property type="match status" value="1"/>
</dbReference>
<dbReference type="Gene3D" id="1.20.120.530">
    <property type="entry name" value="GntR ligand-binding domain-like"/>
    <property type="match status" value="1"/>
</dbReference>
<dbReference type="PANTHER" id="PTHR43537">
    <property type="entry name" value="TRANSCRIPTIONAL REGULATOR, GNTR FAMILY"/>
    <property type="match status" value="1"/>
</dbReference>
<keyword evidence="1" id="KW-0805">Transcription regulation</keyword>
<accession>A0ABT2Z146</accession>
<proteinExistence type="predicted"/>
<gene>
    <name evidence="5" type="ORF">OE647_08960</name>
</gene>